<evidence type="ECO:0000313" key="1">
    <source>
        <dbReference type="EMBL" id="AXK79544.1"/>
    </source>
</evidence>
<dbReference type="EMBL" id="CP031417">
    <property type="protein sequence ID" value="AXK79544.1"/>
    <property type="molecule type" value="Genomic_DNA"/>
</dbReference>
<reference evidence="1 2" key="1">
    <citation type="submission" date="2018-07" db="EMBL/GenBank/DDBJ databases">
        <authorList>
            <person name="Quirk P.G."/>
            <person name="Krulwich T.A."/>
        </authorList>
    </citation>
    <scope>NUCLEOTIDE SEQUENCE [LARGE SCALE GENOMIC DNA]</scope>
    <source>
        <strain evidence="1 2">CC-BB4</strain>
    </source>
</reference>
<dbReference type="Proteomes" id="UP000254889">
    <property type="component" value="Chromosome"/>
</dbReference>
<dbReference type="AlphaFoldDB" id="A0A345ZRJ7"/>
<accession>A0A345ZRJ7</accession>
<proteinExistence type="predicted"/>
<keyword evidence="2" id="KW-1185">Reference proteome</keyword>
<protein>
    <submittedName>
        <fullName evidence="1">Uncharacterized protein</fullName>
    </submittedName>
</protein>
<evidence type="ECO:0000313" key="2">
    <source>
        <dbReference type="Proteomes" id="UP000254889"/>
    </source>
</evidence>
<dbReference type="KEGG" id="ptaw:DW352_02825"/>
<organism evidence="1 2">
    <name type="scientific">Pseudolabrys taiwanensis</name>
    <dbReference type="NCBI Taxonomy" id="331696"/>
    <lineage>
        <taxon>Bacteria</taxon>
        <taxon>Pseudomonadati</taxon>
        <taxon>Pseudomonadota</taxon>
        <taxon>Alphaproteobacteria</taxon>
        <taxon>Hyphomicrobiales</taxon>
        <taxon>Xanthobacteraceae</taxon>
        <taxon>Pseudolabrys</taxon>
    </lineage>
</organism>
<dbReference type="OrthoDB" id="7652274at2"/>
<dbReference type="RefSeq" id="WP_115688340.1">
    <property type="nucleotide sequence ID" value="NZ_CP031417.1"/>
</dbReference>
<gene>
    <name evidence="1" type="ORF">DW352_02825</name>
</gene>
<sequence length="72" mass="7829">MSKKAKPAFDAFVVDGDGDDAFWSKIGAAWAHEDGKGYNVQLNAFPVSGRIVLRTPKVREAAPEGKAREPKK</sequence>
<name>A0A345ZRJ7_9HYPH</name>